<evidence type="ECO:0000256" key="1">
    <source>
        <dbReference type="ARBA" id="ARBA00004886"/>
    </source>
</evidence>
<keyword evidence="5 6" id="KW-0884">PQQ biosynthesis</keyword>
<dbReference type="SUPFAM" id="SSF56281">
    <property type="entry name" value="Metallo-hydrolase/oxidoreductase"/>
    <property type="match status" value="1"/>
</dbReference>
<reference evidence="9" key="1">
    <citation type="submission" date="2022-10" db="EMBL/GenBank/DDBJ databases">
        <title>The complete genomes of actinobacterial strains from the NBC collection.</title>
        <authorList>
            <person name="Joergensen T.S."/>
            <person name="Alvarez Arevalo M."/>
            <person name="Sterndorff E.B."/>
            <person name="Faurdal D."/>
            <person name="Vuksanovic O."/>
            <person name="Mourched A.-S."/>
            <person name="Charusanti P."/>
            <person name="Shaw S."/>
            <person name="Blin K."/>
            <person name="Weber T."/>
        </authorList>
    </citation>
    <scope>NUCLEOTIDE SEQUENCE</scope>
    <source>
        <strain evidence="9">NBC_00222</strain>
    </source>
</reference>
<organism evidence="9 10">
    <name type="scientific">Kitasatospora purpeofusca</name>
    <dbReference type="NCBI Taxonomy" id="67352"/>
    <lineage>
        <taxon>Bacteria</taxon>
        <taxon>Bacillati</taxon>
        <taxon>Actinomycetota</taxon>
        <taxon>Actinomycetes</taxon>
        <taxon>Kitasatosporales</taxon>
        <taxon>Streptomycetaceae</taxon>
        <taxon>Kitasatospora</taxon>
    </lineage>
</organism>
<dbReference type="Pfam" id="PF12706">
    <property type="entry name" value="Lactamase_B_2"/>
    <property type="match status" value="1"/>
</dbReference>
<sequence length="353" mass="36742">MSRPSRPSQLSRLSRLSRPCRPTRPCRARRERPRPGTRPSEHALKIRILGTAAGGGLPQWNCGCAGCATARSTGAARSQDCLAVSADGDAWYLVNASPDLRSQLLAAPELAPPPGTRDTPLRGVLLTSGELDHTLGLVTLREAAELTVHATAPVRAALHEAFPVGPLLAPYTKAHWHTVVPGEPVELAGGLLAEPLALGGKRPRYAADLAALPAGERPEEPSGGRTDWVIGYRFTEAGGRARAVYAPGLAAWTPAVDRAVADADVVILDGTFATDDELAERTGGARGSRGMGHLAVADSLPHLAGRPGPRYLYTHLNNTNPLAHPGSPEAAALAPALAAAGAAVAEDGMLLDL</sequence>
<evidence type="ECO:0000256" key="6">
    <source>
        <dbReference type="HAMAP-Rule" id="MF_00653"/>
    </source>
</evidence>
<dbReference type="InterPro" id="IPR001279">
    <property type="entry name" value="Metallo-B-lactamas"/>
</dbReference>
<feature type="compositionally biased region" description="Low complexity" evidence="7">
    <location>
        <begin position="1"/>
        <end position="23"/>
    </location>
</feature>
<comment type="similarity">
    <text evidence="2 6">Belongs to the PqqB family.</text>
</comment>
<name>A0ABZ1TUX5_9ACTN</name>
<dbReference type="EMBL" id="CP108110">
    <property type="protein sequence ID" value="WUQ82155.1"/>
    <property type="molecule type" value="Genomic_DNA"/>
</dbReference>
<dbReference type="Gene3D" id="3.60.15.10">
    <property type="entry name" value="Ribonuclease Z/Hydroxyacylglutathione hydrolase-like"/>
    <property type="match status" value="1"/>
</dbReference>
<feature type="region of interest" description="Disordered" evidence="7">
    <location>
        <begin position="1"/>
        <end position="42"/>
    </location>
</feature>
<comment type="function">
    <text evidence="6">May be involved in the transport of PQQ or its precursor to the periplasm.</text>
</comment>
<evidence type="ECO:0000259" key="8">
    <source>
        <dbReference type="Pfam" id="PF12706"/>
    </source>
</evidence>
<evidence type="ECO:0000313" key="10">
    <source>
        <dbReference type="Proteomes" id="UP001432222"/>
    </source>
</evidence>
<evidence type="ECO:0000313" key="9">
    <source>
        <dbReference type="EMBL" id="WUQ82155.1"/>
    </source>
</evidence>
<evidence type="ECO:0000256" key="4">
    <source>
        <dbReference type="ARBA" id="ARBA00022448"/>
    </source>
</evidence>
<proteinExistence type="inferred from homology"/>
<dbReference type="Proteomes" id="UP001432222">
    <property type="component" value="Chromosome"/>
</dbReference>
<evidence type="ECO:0000256" key="5">
    <source>
        <dbReference type="ARBA" id="ARBA00022905"/>
    </source>
</evidence>
<keyword evidence="10" id="KW-1185">Reference proteome</keyword>
<evidence type="ECO:0000256" key="7">
    <source>
        <dbReference type="SAM" id="MobiDB-lite"/>
    </source>
</evidence>
<comment type="pathway">
    <text evidence="1 6">Cofactor biosynthesis; pyrroloquinoline quinone biosynthesis.</text>
</comment>
<dbReference type="HAMAP" id="MF_00653">
    <property type="entry name" value="PQQ_syn_PqqB"/>
    <property type="match status" value="1"/>
</dbReference>
<protein>
    <recommendedName>
        <fullName evidence="3 6">Coenzyme PQQ synthesis protein B</fullName>
    </recommendedName>
    <alternativeName>
        <fullName evidence="6">Pyrroloquinoline quinone biosynthesis protein B</fullName>
    </alternativeName>
</protein>
<dbReference type="NCBIfam" id="TIGR02108">
    <property type="entry name" value="PQQ_syn_pqqB"/>
    <property type="match status" value="1"/>
</dbReference>
<feature type="domain" description="Metallo-beta-lactamase" evidence="8">
    <location>
        <begin position="91"/>
        <end position="315"/>
    </location>
</feature>
<gene>
    <name evidence="6 9" type="primary">pqqB</name>
    <name evidence="9" type="ORF">OHA16_03650</name>
</gene>
<dbReference type="InterPro" id="IPR036866">
    <property type="entry name" value="RibonucZ/Hydroxyglut_hydro"/>
</dbReference>
<keyword evidence="4 6" id="KW-0813">Transport</keyword>
<evidence type="ECO:0000256" key="2">
    <source>
        <dbReference type="ARBA" id="ARBA00008481"/>
    </source>
</evidence>
<dbReference type="InterPro" id="IPR011842">
    <property type="entry name" value="PQQ_synth_PqqB"/>
</dbReference>
<dbReference type="CDD" id="cd16274">
    <property type="entry name" value="PQQB-like_MBL-fold"/>
    <property type="match status" value="1"/>
</dbReference>
<dbReference type="RefSeq" id="WP_328953223.1">
    <property type="nucleotide sequence ID" value="NZ_CP108110.1"/>
</dbReference>
<accession>A0ABZ1TUX5</accession>
<evidence type="ECO:0000256" key="3">
    <source>
        <dbReference type="ARBA" id="ARBA00015084"/>
    </source>
</evidence>